<dbReference type="PANTHER" id="PTHR31209">
    <property type="entry name" value="COFACTOR-INDEPENDENT PHOSPHOGLYCERATE MUTASE"/>
    <property type="match status" value="1"/>
</dbReference>
<organism evidence="7 8">
    <name type="scientific">Methanococcus maripaludis</name>
    <name type="common">Methanococcus deltae</name>
    <dbReference type="NCBI Taxonomy" id="39152"/>
    <lineage>
        <taxon>Archaea</taxon>
        <taxon>Methanobacteriati</taxon>
        <taxon>Methanobacteriota</taxon>
        <taxon>Methanomada group</taxon>
        <taxon>Methanococci</taxon>
        <taxon>Methanococcales</taxon>
        <taxon>Methanococcaceae</taxon>
        <taxon>Methanococcus</taxon>
    </lineage>
</organism>
<evidence type="ECO:0000259" key="6">
    <source>
        <dbReference type="Pfam" id="PF01676"/>
    </source>
</evidence>
<dbReference type="InterPro" id="IPR017850">
    <property type="entry name" value="Alkaline_phosphatase_core_sf"/>
</dbReference>
<comment type="pathway">
    <text evidence="3">Carbohydrate degradation.</text>
</comment>
<evidence type="ECO:0000256" key="5">
    <source>
        <dbReference type="ARBA" id="ARBA00023152"/>
    </source>
</evidence>
<reference evidence="8" key="1">
    <citation type="journal article" date="2018" name="Genome Announc.">
        <title>Complete Genome Sequence of the Methanococcus maripaludis Type Strain JJ (DSM 2067), a Model for Selenoprotein Synthesis in Archaea.</title>
        <authorList>
            <person name="Poehlein A."/>
            <person name="Heym D."/>
            <person name="Quitzke V."/>
            <person name="Fersch J."/>
            <person name="Daniel R."/>
            <person name="Rother M."/>
        </authorList>
    </citation>
    <scope>NUCLEOTIDE SEQUENCE [LARGE SCALE GENOMIC DNA]</scope>
    <source>
        <strain evidence="8">DSM 2067</strain>
    </source>
</reference>
<dbReference type="Gene3D" id="3.40.720.10">
    <property type="entry name" value="Alkaline Phosphatase, subunit A"/>
    <property type="match status" value="2"/>
</dbReference>
<comment type="catalytic activity">
    <reaction evidence="1">
        <text>(2R)-2-phosphoglycerate = (2R)-3-phosphoglycerate</text>
        <dbReference type="Rhea" id="RHEA:15901"/>
        <dbReference type="ChEBI" id="CHEBI:58272"/>
        <dbReference type="ChEBI" id="CHEBI:58289"/>
        <dbReference type="EC" id="5.4.2.12"/>
    </reaction>
</comment>
<dbReference type="Gene3D" id="3.30.70.2130">
    <property type="entry name" value="Metalloenzyme domain"/>
    <property type="match status" value="1"/>
</dbReference>
<dbReference type="KEGG" id="mmad:MMJJ_09740"/>
<proteinExistence type="inferred from homology"/>
<dbReference type="NCBIfam" id="TIGR00306">
    <property type="entry name" value="apgM"/>
    <property type="match status" value="1"/>
</dbReference>
<evidence type="ECO:0000313" key="8">
    <source>
        <dbReference type="Proteomes" id="UP000239462"/>
    </source>
</evidence>
<feature type="domain" description="Metalloenzyme" evidence="6">
    <location>
        <begin position="4"/>
        <end position="399"/>
    </location>
</feature>
<comment type="similarity">
    <text evidence="4">Belongs to the BPG-independent phosphoglycerate mutase family. A-PGAM subfamily.</text>
</comment>
<dbReference type="CDD" id="cd16011">
    <property type="entry name" value="iPGM_like"/>
    <property type="match status" value="1"/>
</dbReference>
<name>A0A2L1CAI5_METMI</name>
<dbReference type="AlphaFoldDB" id="A0A2L1CAI5"/>
<sequence>MNTMRTLLLLLDGLGDRPSEVLKDKTPLEYAKTPNLDSFAKKSVTGMMTPYKKGVPLGTEVAHFLLWGYDLSEFPGRGIIEALGEDIKLKDNSIYLRATFGYVKRKNGFFVKDRRTKNISIEEIKQLINSLPKKIGDYEFNLHYSFDTHCILEISSSNYEISDKISDSDPFYRERHVLKVKPLKNISERIEIENAVKTAEVLNKYLLKCSEILENHPVNITRKENNSQLANFLLTKWAGRYREIDSFHDKWGMNAAIIAKSSVFKGLSKLLKMDYYPEGDFQKAFLKGIELKNYDFVHIHTKEPDEAGHTKNPINKVEVIEKIDKCLQKINELNDELIIITADHSTPSVGTLIHSGEDVPLAIFKNGIMRDRVEYFNEKECSKGQLNIKSKDLMNLILNDTNKTRPYTTRIGNKLLNYIPENNSIEHLK</sequence>
<accession>A0A2L1CAI5</accession>
<gene>
    <name evidence="7" type="ORF">MMJJ_09740</name>
</gene>
<dbReference type="SUPFAM" id="SSF53649">
    <property type="entry name" value="Alkaline phosphatase-like"/>
    <property type="match status" value="1"/>
</dbReference>
<evidence type="ECO:0000256" key="1">
    <source>
        <dbReference type="ARBA" id="ARBA00000370"/>
    </source>
</evidence>
<evidence type="ECO:0000256" key="3">
    <source>
        <dbReference type="ARBA" id="ARBA00004921"/>
    </source>
</evidence>
<evidence type="ECO:0000256" key="2">
    <source>
        <dbReference type="ARBA" id="ARBA00002315"/>
    </source>
</evidence>
<dbReference type="Pfam" id="PF10143">
    <property type="entry name" value="PhosphMutase"/>
    <property type="match status" value="1"/>
</dbReference>
<dbReference type="PIRSF" id="PIRSF006392">
    <property type="entry name" value="IPGAM_arch"/>
    <property type="match status" value="1"/>
</dbReference>
<dbReference type="Proteomes" id="UP000239462">
    <property type="component" value="Chromosome"/>
</dbReference>
<dbReference type="Pfam" id="PF01676">
    <property type="entry name" value="Metalloenzyme"/>
    <property type="match status" value="1"/>
</dbReference>
<dbReference type="GO" id="GO:0004619">
    <property type="term" value="F:phosphoglycerate mutase activity"/>
    <property type="evidence" value="ECO:0007669"/>
    <property type="project" value="UniProtKB-EC"/>
</dbReference>
<evidence type="ECO:0000313" key="7">
    <source>
        <dbReference type="EMBL" id="AVB76382.1"/>
    </source>
</evidence>
<protein>
    <submittedName>
        <fullName evidence="7">Cofactor-independent phosphoglycerate mutase</fullName>
    </submittedName>
</protein>
<evidence type="ECO:0000256" key="4">
    <source>
        <dbReference type="ARBA" id="ARBA00005524"/>
    </source>
</evidence>
<dbReference type="PANTHER" id="PTHR31209:SF0">
    <property type="entry name" value="METALLOENZYME DOMAIN-CONTAINING PROTEIN"/>
    <property type="match status" value="1"/>
</dbReference>
<dbReference type="EMBL" id="CP026606">
    <property type="protein sequence ID" value="AVB76382.1"/>
    <property type="molecule type" value="Genomic_DNA"/>
</dbReference>
<dbReference type="GO" id="GO:0046872">
    <property type="term" value="F:metal ion binding"/>
    <property type="evidence" value="ECO:0007669"/>
    <property type="project" value="InterPro"/>
</dbReference>
<dbReference type="InterPro" id="IPR006124">
    <property type="entry name" value="Metalloenzyme"/>
</dbReference>
<dbReference type="GO" id="GO:0006096">
    <property type="term" value="P:glycolytic process"/>
    <property type="evidence" value="ECO:0007669"/>
    <property type="project" value="UniProtKB-KW"/>
</dbReference>
<keyword evidence="5" id="KW-0324">Glycolysis</keyword>
<dbReference type="InterPro" id="IPR042253">
    <property type="entry name" value="Pglycerate_mutase_ApgM_sf"/>
</dbReference>
<dbReference type="InterPro" id="IPR004456">
    <property type="entry name" value="Pglycerate_mutase_ApgM"/>
</dbReference>
<comment type="function">
    <text evidence="2">Catalyzes the interconversion of 2-phosphoglycerate and 3-phosphoglycerate.</text>
</comment>